<dbReference type="AlphaFoldDB" id="A0A1U9AJL0"/>
<dbReference type="GO" id="GO:0002755">
    <property type="term" value="P:MyD88-dependent toll-like receptor signaling pathway"/>
    <property type="evidence" value="ECO:0007669"/>
    <property type="project" value="InterPro"/>
</dbReference>
<dbReference type="InterPro" id="IPR000157">
    <property type="entry name" value="TIR_dom"/>
</dbReference>
<reference evidence="3" key="1">
    <citation type="submission" date="2015-12" db="EMBL/GenBank/DDBJ databases">
        <title>Identification and characterization of Myeloid differentiation factor 88 isoform 2.</title>
        <authorList>
            <person name="Bathige S.D.N.K."/>
            <person name="Lee J."/>
            <person name="Kim P.-Y."/>
        </authorList>
    </citation>
    <scope>NUCLEOTIDE SEQUENCE</scope>
</reference>
<dbReference type="GO" id="GO:0070976">
    <property type="term" value="F:TIR domain binding"/>
    <property type="evidence" value="ECO:0007669"/>
    <property type="project" value="InterPro"/>
</dbReference>
<sequence>MEAPPEIKNVSIAVLSKPTKNELSLLLNNTSETLVSGHVMDYRGLAEIYGKTFQFISELEEKKDPMAHLLASLGGKEALLSTLWEKLGQLGRTDVQSRCRNLFCKDVLAWQHRKPRNRAEAEQIRNEKKRSTIQAFFKELSPGLSGAAVQTQAVEQGDVRNQEMCASGSSESNPISRPIAINTRREEKSSTVTKSGSRPSNRKILSTDDDGTTCAMYDAYINCAENDILLAKEMLNTLESSPHNLRLFLPERQLMPGGCKYEDIADVLEDRCRRKVVIILTRNYVDSEACQFVTNFARALDPGAREKQIIPIIYEDIDETPRMLIGLQFIRKQRDEKRGWFWSKLREAIKNNQR</sequence>
<protein>
    <submittedName>
        <fullName evidence="3">Myeloid differentiation factor 88 isoform 2</fullName>
    </submittedName>
</protein>
<dbReference type="PROSITE" id="PS50104">
    <property type="entry name" value="TIR"/>
    <property type="match status" value="1"/>
</dbReference>
<dbReference type="SMART" id="SM00255">
    <property type="entry name" value="TIR"/>
    <property type="match status" value="1"/>
</dbReference>
<evidence type="ECO:0000259" key="2">
    <source>
        <dbReference type="PROSITE" id="PS50104"/>
    </source>
</evidence>
<evidence type="ECO:0000313" key="3">
    <source>
        <dbReference type="EMBL" id="ANK58237.1"/>
    </source>
</evidence>
<dbReference type="InterPro" id="IPR011029">
    <property type="entry name" value="DEATH-like_dom_sf"/>
</dbReference>
<feature type="domain" description="TIR" evidence="2">
    <location>
        <begin position="215"/>
        <end position="349"/>
    </location>
</feature>
<proteinExistence type="evidence at transcript level"/>
<dbReference type="InterPro" id="IPR035897">
    <property type="entry name" value="Toll_tir_struct_dom_sf"/>
</dbReference>
<dbReference type="Pfam" id="PF13676">
    <property type="entry name" value="TIR_2"/>
    <property type="match status" value="1"/>
</dbReference>
<dbReference type="SUPFAM" id="SSF52200">
    <property type="entry name" value="Toll/Interleukin receptor TIR domain"/>
    <property type="match status" value="1"/>
</dbReference>
<evidence type="ECO:0000256" key="1">
    <source>
        <dbReference type="SAM" id="MobiDB-lite"/>
    </source>
</evidence>
<feature type="region of interest" description="Disordered" evidence="1">
    <location>
        <begin position="164"/>
        <end position="208"/>
    </location>
</feature>
<accession>A0A1U9AJL0</accession>
<dbReference type="PANTHER" id="PTHR15079">
    <property type="entry name" value="MYD88"/>
    <property type="match status" value="1"/>
</dbReference>
<dbReference type="PANTHER" id="PTHR15079:SF3">
    <property type="entry name" value="MYELOID DIFFERENTIATION PRIMARY RESPONSE PROTEIN MYD88"/>
    <property type="match status" value="1"/>
</dbReference>
<dbReference type="GO" id="GO:0043123">
    <property type="term" value="P:positive regulation of canonical NF-kappaB signal transduction"/>
    <property type="evidence" value="ECO:0007669"/>
    <property type="project" value="InterPro"/>
</dbReference>
<dbReference type="InterPro" id="IPR017281">
    <property type="entry name" value="Myelin_different_resp_MyD88"/>
</dbReference>
<dbReference type="SUPFAM" id="SSF47986">
    <property type="entry name" value="DEATH domain"/>
    <property type="match status" value="1"/>
</dbReference>
<feature type="compositionally biased region" description="Polar residues" evidence="1">
    <location>
        <begin position="190"/>
        <end position="199"/>
    </location>
</feature>
<dbReference type="Gene3D" id="3.40.50.10140">
    <property type="entry name" value="Toll/interleukin-1 receptor homology (TIR) domain"/>
    <property type="match status" value="1"/>
</dbReference>
<dbReference type="EMBL" id="KU351390">
    <property type="protein sequence ID" value="ANK58237.1"/>
    <property type="molecule type" value="mRNA"/>
</dbReference>
<dbReference type="Gene3D" id="1.10.533.10">
    <property type="entry name" value="Death Domain, Fas"/>
    <property type="match status" value="1"/>
</dbReference>
<organism evidence="3">
    <name type="scientific">Haliotis discus discus</name>
    <name type="common">disc abalone</name>
    <dbReference type="NCBI Taxonomy" id="91233"/>
    <lineage>
        <taxon>Eukaryota</taxon>
        <taxon>Metazoa</taxon>
        <taxon>Spiralia</taxon>
        <taxon>Lophotrochozoa</taxon>
        <taxon>Mollusca</taxon>
        <taxon>Gastropoda</taxon>
        <taxon>Vetigastropoda</taxon>
        <taxon>Lepetellida</taxon>
        <taxon>Haliotoidea</taxon>
        <taxon>Haliotidae</taxon>
        <taxon>Haliotis</taxon>
    </lineage>
</organism>
<name>A0A1U9AJL0_HALDI</name>